<proteinExistence type="predicted"/>
<feature type="region of interest" description="Disordered" evidence="1">
    <location>
        <begin position="198"/>
        <end position="252"/>
    </location>
</feature>
<feature type="transmembrane region" description="Helical" evidence="2">
    <location>
        <begin position="84"/>
        <end position="103"/>
    </location>
</feature>
<keyword evidence="2" id="KW-0812">Transmembrane</keyword>
<evidence type="ECO:0000256" key="1">
    <source>
        <dbReference type="SAM" id="MobiDB-lite"/>
    </source>
</evidence>
<organism evidence="3 4">
    <name type="scientific">Phaseolus angularis</name>
    <name type="common">Azuki bean</name>
    <name type="synonym">Vigna angularis</name>
    <dbReference type="NCBI Taxonomy" id="3914"/>
    <lineage>
        <taxon>Eukaryota</taxon>
        <taxon>Viridiplantae</taxon>
        <taxon>Streptophyta</taxon>
        <taxon>Embryophyta</taxon>
        <taxon>Tracheophyta</taxon>
        <taxon>Spermatophyta</taxon>
        <taxon>Magnoliopsida</taxon>
        <taxon>eudicotyledons</taxon>
        <taxon>Gunneridae</taxon>
        <taxon>Pentapetalae</taxon>
        <taxon>rosids</taxon>
        <taxon>fabids</taxon>
        <taxon>Fabales</taxon>
        <taxon>Fabaceae</taxon>
        <taxon>Papilionoideae</taxon>
        <taxon>50 kb inversion clade</taxon>
        <taxon>NPAAA clade</taxon>
        <taxon>indigoferoid/millettioid clade</taxon>
        <taxon>Phaseoleae</taxon>
        <taxon>Vigna</taxon>
    </lineage>
</organism>
<feature type="compositionally biased region" description="Polar residues" evidence="1">
    <location>
        <begin position="202"/>
        <end position="215"/>
    </location>
</feature>
<dbReference type="Proteomes" id="UP000053144">
    <property type="component" value="Chromosome 7"/>
</dbReference>
<evidence type="ECO:0000313" key="3">
    <source>
        <dbReference type="EMBL" id="KOM47113.1"/>
    </source>
</evidence>
<reference evidence="4" key="1">
    <citation type="journal article" date="2015" name="Proc. Natl. Acad. Sci. U.S.A.">
        <title>Genome sequencing of adzuki bean (Vigna angularis) provides insight into high starch and low fat accumulation and domestication.</title>
        <authorList>
            <person name="Yang K."/>
            <person name="Tian Z."/>
            <person name="Chen C."/>
            <person name="Luo L."/>
            <person name="Zhao B."/>
            <person name="Wang Z."/>
            <person name="Yu L."/>
            <person name="Li Y."/>
            <person name="Sun Y."/>
            <person name="Li W."/>
            <person name="Chen Y."/>
            <person name="Li Y."/>
            <person name="Zhang Y."/>
            <person name="Ai D."/>
            <person name="Zhao J."/>
            <person name="Shang C."/>
            <person name="Ma Y."/>
            <person name="Wu B."/>
            <person name="Wang M."/>
            <person name="Gao L."/>
            <person name="Sun D."/>
            <person name="Zhang P."/>
            <person name="Guo F."/>
            <person name="Wang W."/>
            <person name="Li Y."/>
            <person name="Wang J."/>
            <person name="Varshney R.K."/>
            <person name="Wang J."/>
            <person name="Ling H.Q."/>
            <person name="Wan P."/>
        </authorList>
    </citation>
    <scope>NUCLEOTIDE SEQUENCE</scope>
    <source>
        <strain evidence="4">cv. Jingnong 6</strain>
    </source>
</reference>
<name>A0A0L9UWH6_PHAAN</name>
<gene>
    <name evidence="3" type="ORF">LR48_Vigan07g081700</name>
</gene>
<protein>
    <submittedName>
        <fullName evidence="3">Uncharacterized protein</fullName>
    </submittedName>
</protein>
<dbReference type="EMBL" id="CM003377">
    <property type="protein sequence ID" value="KOM47113.1"/>
    <property type="molecule type" value="Genomic_DNA"/>
</dbReference>
<feature type="compositionally biased region" description="Gly residues" evidence="1">
    <location>
        <begin position="233"/>
        <end position="246"/>
    </location>
</feature>
<dbReference type="AlphaFoldDB" id="A0A0L9UWH6"/>
<accession>A0A0L9UWH6</accession>
<evidence type="ECO:0000256" key="2">
    <source>
        <dbReference type="SAM" id="Phobius"/>
    </source>
</evidence>
<feature type="compositionally biased region" description="Basic and acidic residues" evidence="1">
    <location>
        <begin position="217"/>
        <end position="227"/>
    </location>
</feature>
<sequence>MGGGGKTLILHLSQGHDYEKGVSIVVFDSSFGYRLCEWRRGRRLWLPWRDEDEGGSRVRILRFGLLISGLLNSSAKKMMKCDSAILVLFLGSYWFLAGFVGLWKRNFSDEEVVLVTFPTRIRNNWSDLPDRRRGVCDQPEEQRGVRDIMEGRMTVVEIKLEHVGLKQESMKLSIGGVETKVEAICKDLQELMRMMRERTHQLDGNSEGSQGSVSGKMNEEEGVRDGGPDDGGEGGPNGERGSGPSGAGCQEY</sequence>
<keyword evidence="2" id="KW-0472">Membrane</keyword>
<keyword evidence="2" id="KW-1133">Transmembrane helix</keyword>
<evidence type="ECO:0000313" key="4">
    <source>
        <dbReference type="Proteomes" id="UP000053144"/>
    </source>
</evidence>
<dbReference type="Gramene" id="KOM47113">
    <property type="protein sequence ID" value="KOM47113"/>
    <property type="gene ID" value="LR48_Vigan07g081700"/>
</dbReference>